<organism evidence="6 7">
    <name type="scientific">Hyalella azteca</name>
    <name type="common">Amphipod</name>
    <dbReference type="NCBI Taxonomy" id="294128"/>
    <lineage>
        <taxon>Eukaryota</taxon>
        <taxon>Metazoa</taxon>
        <taxon>Ecdysozoa</taxon>
        <taxon>Arthropoda</taxon>
        <taxon>Crustacea</taxon>
        <taxon>Multicrustacea</taxon>
        <taxon>Malacostraca</taxon>
        <taxon>Eumalacostraca</taxon>
        <taxon>Peracarida</taxon>
        <taxon>Amphipoda</taxon>
        <taxon>Senticaudata</taxon>
        <taxon>Talitrida</taxon>
        <taxon>Talitroidea</taxon>
        <taxon>Hyalellidae</taxon>
        <taxon>Hyalella</taxon>
    </lineage>
</organism>
<keyword evidence="2 4" id="KW-0863">Zinc-finger</keyword>
<evidence type="ECO:0000256" key="4">
    <source>
        <dbReference type="PROSITE-ProRule" id="PRU00175"/>
    </source>
</evidence>
<accession>A0A979FT90</accession>
<protein>
    <submittedName>
        <fullName evidence="7">Uncharacterized protein LOC125179156</fullName>
    </submittedName>
</protein>
<proteinExistence type="predicted"/>
<dbReference type="PROSITE" id="PS00518">
    <property type="entry name" value="ZF_RING_1"/>
    <property type="match status" value="1"/>
</dbReference>
<dbReference type="PROSITE" id="PS50089">
    <property type="entry name" value="ZF_RING_2"/>
    <property type="match status" value="1"/>
</dbReference>
<dbReference type="Pfam" id="PF14634">
    <property type="entry name" value="zf-RING_5"/>
    <property type="match status" value="1"/>
</dbReference>
<dbReference type="InterPro" id="IPR001841">
    <property type="entry name" value="Znf_RING"/>
</dbReference>
<evidence type="ECO:0000256" key="3">
    <source>
        <dbReference type="ARBA" id="ARBA00022833"/>
    </source>
</evidence>
<dbReference type="RefSeq" id="XP_047740400.1">
    <property type="nucleotide sequence ID" value="XM_047884444.1"/>
</dbReference>
<keyword evidence="6" id="KW-1185">Reference proteome</keyword>
<sequence length="285" mass="33231">MAPRTNRDTRALIDDIKDYTSPRRERYNSKSRSLGTNAKADHRILSTMSSLLTYTIQKDDLKMSNIVEKLYDALKYETFDNLRTTTIKFTNSALIILLDKITQLELTHRATRSELNYVEWLHDILETQYNDQIAHAIPRHSRKFQEDCTFILARLQELIEWMEASLALRDRNIRKTFHIMDAENVRYYLPKGEPEDCAVCYDTKLDSSENFAILSGCSHVFCFRCISTLRKAGDQKCPMCRQESRTALKSRAVRKMLAVRDWMLKNHCRRCCETSGADCRSCRCG</sequence>
<dbReference type="Gene3D" id="3.30.40.10">
    <property type="entry name" value="Zinc/RING finger domain, C3HC4 (zinc finger)"/>
    <property type="match status" value="1"/>
</dbReference>
<dbReference type="GeneID" id="125179156"/>
<keyword evidence="1" id="KW-0479">Metal-binding</keyword>
<reference evidence="7" key="1">
    <citation type="submission" date="2025-08" db="UniProtKB">
        <authorList>
            <consortium name="RefSeq"/>
        </authorList>
    </citation>
    <scope>IDENTIFICATION</scope>
    <source>
        <tissue evidence="7">Whole organism</tissue>
    </source>
</reference>
<dbReference type="InterPro" id="IPR013083">
    <property type="entry name" value="Znf_RING/FYVE/PHD"/>
</dbReference>
<feature type="domain" description="RING-type" evidence="5">
    <location>
        <begin position="197"/>
        <end position="241"/>
    </location>
</feature>
<dbReference type="SMART" id="SM00184">
    <property type="entry name" value="RING"/>
    <property type="match status" value="1"/>
</dbReference>
<evidence type="ECO:0000256" key="1">
    <source>
        <dbReference type="ARBA" id="ARBA00022723"/>
    </source>
</evidence>
<evidence type="ECO:0000313" key="7">
    <source>
        <dbReference type="RefSeq" id="XP_047740400.1"/>
    </source>
</evidence>
<dbReference type="SUPFAM" id="SSF57850">
    <property type="entry name" value="RING/U-box"/>
    <property type="match status" value="1"/>
</dbReference>
<dbReference type="GO" id="GO:0008270">
    <property type="term" value="F:zinc ion binding"/>
    <property type="evidence" value="ECO:0007669"/>
    <property type="project" value="UniProtKB-KW"/>
</dbReference>
<evidence type="ECO:0000259" key="5">
    <source>
        <dbReference type="PROSITE" id="PS50089"/>
    </source>
</evidence>
<name>A0A979FT90_HYAAZ</name>
<dbReference type="KEGG" id="hazt:125179156"/>
<dbReference type="AlphaFoldDB" id="A0A979FT90"/>
<dbReference type="InterPro" id="IPR017907">
    <property type="entry name" value="Znf_RING_CS"/>
</dbReference>
<evidence type="ECO:0000313" key="6">
    <source>
        <dbReference type="Proteomes" id="UP000694843"/>
    </source>
</evidence>
<gene>
    <name evidence="7" type="primary">LOC125179156</name>
</gene>
<dbReference type="OrthoDB" id="5588846at2759"/>
<evidence type="ECO:0000256" key="2">
    <source>
        <dbReference type="ARBA" id="ARBA00022771"/>
    </source>
</evidence>
<dbReference type="Proteomes" id="UP000694843">
    <property type="component" value="Unplaced"/>
</dbReference>
<keyword evidence="3" id="KW-0862">Zinc</keyword>